<comment type="caution">
    <text evidence="1">The sequence shown here is derived from an EMBL/GenBank/DDBJ whole genome shotgun (WGS) entry which is preliminary data.</text>
</comment>
<name>A0A8J6B9U7_9EUKA</name>
<sequence>MLQLLGANLTIRTVRTKMTPHGYDSNGGSTPRAALPHTLTNRQQLLGRPSVSSRLTVLGPSDVARLSHTARALLARNRVPHRTKWRGSLRCAARARGQCNTTGPKTPWRTAKHFDIIRWWRTYLVAAPGSRRRT</sequence>
<accession>A0A8J6B9U7</accession>
<gene>
    <name evidence="1" type="ORF">J8273_2591</name>
</gene>
<proteinExistence type="predicted"/>
<reference evidence="1" key="1">
    <citation type="submission" date="2021-05" db="EMBL/GenBank/DDBJ databases">
        <title>A free-living protist that lacks canonical eukaryotic 1 DNA replication and segregation systems.</title>
        <authorList>
            <person name="Salas-Leiva D.E."/>
            <person name="Tromer E.C."/>
            <person name="Curtis B.A."/>
            <person name="Jerlstrom-Hultqvist J."/>
            <person name="Kolisko M."/>
            <person name="Yi Z."/>
            <person name="Salas-Leiva J.S."/>
            <person name="Gallot-Lavallee L."/>
            <person name="Kops G.J.P.L."/>
            <person name="Archibald J.M."/>
            <person name="Simpson A.G.B."/>
            <person name="Roger A.J."/>
        </authorList>
    </citation>
    <scope>NUCLEOTIDE SEQUENCE</scope>
    <source>
        <strain evidence="1">BICM</strain>
    </source>
</reference>
<dbReference type="EMBL" id="JAHDYR010000007">
    <property type="protein sequence ID" value="KAG9396239.1"/>
    <property type="molecule type" value="Genomic_DNA"/>
</dbReference>
<organism evidence="1 2">
    <name type="scientific">Carpediemonas membranifera</name>
    <dbReference type="NCBI Taxonomy" id="201153"/>
    <lineage>
        <taxon>Eukaryota</taxon>
        <taxon>Metamonada</taxon>
        <taxon>Carpediemonas-like organisms</taxon>
        <taxon>Carpediemonas</taxon>
    </lineage>
</organism>
<dbReference type="Proteomes" id="UP000717585">
    <property type="component" value="Unassembled WGS sequence"/>
</dbReference>
<keyword evidence="2" id="KW-1185">Reference proteome</keyword>
<evidence type="ECO:0000313" key="2">
    <source>
        <dbReference type="Proteomes" id="UP000717585"/>
    </source>
</evidence>
<dbReference type="AlphaFoldDB" id="A0A8J6B9U7"/>
<protein>
    <submittedName>
        <fullName evidence="1">Uncharacterized protein</fullName>
    </submittedName>
</protein>
<evidence type="ECO:0000313" key="1">
    <source>
        <dbReference type="EMBL" id="KAG9396239.1"/>
    </source>
</evidence>